<dbReference type="STRING" id="394193.SAMN04489732_109112"/>
<name>A0A1H8XVP0_9PSEU</name>
<dbReference type="InterPro" id="IPR001466">
    <property type="entry name" value="Beta-lactam-related"/>
</dbReference>
<dbReference type="SUPFAM" id="SSF56601">
    <property type="entry name" value="beta-lactamase/transpeptidase-like"/>
    <property type="match status" value="1"/>
</dbReference>
<dbReference type="Proteomes" id="UP000198582">
    <property type="component" value="Unassembled WGS sequence"/>
</dbReference>
<accession>A0A1H8XVP0</accession>
<evidence type="ECO:0000259" key="2">
    <source>
        <dbReference type="Pfam" id="PF00144"/>
    </source>
</evidence>
<dbReference type="EMBL" id="FOEF01000009">
    <property type="protein sequence ID" value="SEP43822.1"/>
    <property type="molecule type" value="Genomic_DNA"/>
</dbReference>
<evidence type="ECO:0000313" key="4">
    <source>
        <dbReference type="Proteomes" id="UP000198582"/>
    </source>
</evidence>
<reference evidence="4" key="1">
    <citation type="submission" date="2016-10" db="EMBL/GenBank/DDBJ databases">
        <authorList>
            <person name="Varghese N."/>
            <person name="Submissions S."/>
        </authorList>
    </citation>
    <scope>NUCLEOTIDE SEQUENCE [LARGE SCALE GENOMIC DNA]</scope>
    <source>
        <strain evidence="4">DSM 44993</strain>
    </source>
</reference>
<keyword evidence="1" id="KW-0732">Signal</keyword>
<dbReference type="RefSeq" id="WP_091618802.1">
    <property type="nucleotide sequence ID" value="NZ_FOEF01000009.1"/>
</dbReference>
<dbReference type="PANTHER" id="PTHR46825:SF7">
    <property type="entry name" value="D-ALANYL-D-ALANINE CARBOXYPEPTIDASE"/>
    <property type="match status" value="1"/>
</dbReference>
<keyword evidence="3" id="KW-0645">Protease</keyword>
<sequence>MRMSLRCKQITAVGTLAVLTAAVVAAPATAATAATADPVRQALAVLTTGDGVPGAEAVVRERGRTRTVHSGVGDLAGGTPIPAGARFRAGSETKSFVATVVLQLVAEGRVRLDTPIATYLPGVVTGNGNDGAKVTVRQLLQHTSGLPNYTDYLLQGDVEQLRHRGAEPAGLVAMALAHPPLFAPGTSWSYSNTNYVLAQMLVERVTGQSLAHEISARIVRPLGLTGTSLPGRGDETLPGPHPRGYVNLPGTNGPEDFTDFDPSIATGAGNLVSTGADLDKFFTALLGGRLLPPAQLAEMKRTVPVPGSTQGYGLGLISQPLPGGGRYWGHDGEIFGFFSRTGVTDSGRSATVMINEAPAPDAATGHLDAALEMALTAPAER</sequence>
<feature type="domain" description="Beta-lactamase-related" evidence="2">
    <location>
        <begin position="44"/>
        <end position="363"/>
    </location>
</feature>
<dbReference type="Pfam" id="PF00144">
    <property type="entry name" value="Beta-lactamase"/>
    <property type="match status" value="1"/>
</dbReference>
<organism evidence="3 4">
    <name type="scientific">Amycolatopsis saalfeldensis</name>
    <dbReference type="NCBI Taxonomy" id="394193"/>
    <lineage>
        <taxon>Bacteria</taxon>
        <taxon>Bacillati</taxon>
        <taxon>Actinomycetota</taxon>
        <taxon>Actinomycetes</taxon>
        <taxon>Pseudonocardiales</taxon>
        <taxon>Pseudonocardiaceae</taxon>
        <taxon>Amycolatopsis</taxon>
    </lineage>
</organism>
<proteinExistence type="predicted"/>
<dbReference type="InterPro" id="IPR050491">
    <property type="entry name" value="AmpC-like"/>
</dbReference>
<feature type="signal peptide" evidence="1">
    <location>
        <begin position="1"/>
        <end position="30"/>
    </location>
</feature>
<keyword evidence="3" id="KW-0378">Hydrolase</keyword>
<protein>
    <submittedName>
        <fullName evidence="3">D-alanyl-D-alanine carboxypeptidase</fullName>
    </submittedName>
</protein>
<dbReference type="Gene3D" id="3.40.710.10">
    <property type="entry name" value="DD-peptidase/beta-lactamase superfamily"/>
    <property type="match status" value="1"/>
</dbReference>
<gene>
    <name evidence="3" type="ORF">SAMN04489732_109112</name>
</gene>
<evidence type="ECO:0000313" key="3">
    <source>
        <dbReference type="EMBL" id="SEP43822.1"/>
    </source>
</evidence>
<evidence type="ECO:0000256" key="1">
    <source>
        <dbReference type="SAM" id="SignalP"/>
    </source>
</evidence>
<dbReference type="AlphaFoldDB" id="A0A1H8XVP0"/>
<dbReference type="OrthoDB" id="503788at2"/>
<keyword evidence="4" id="KW-1185">Reference proteome</keyword>
<keyword evidence="3" id="KW-0121">Carboxypeptidase</keyword>
<dbReference type="InterPro" id="IPR012338">
    <property type="entry name" value="Beta-lactam/transpept-like"/>
</dbReference>
<dbReference type="GO" id="GO:0004180">
    <property type="term" value="F:carboxypeptidase activity"/>
    <property type="evidence" value="ECO:0007669"/>
    <property type="project" value="UniProtKB-KW"/>
</dbReference>
<dbReference type="PANTHER" id="PTHR46825">
    <property type="entry name" value="D-ALANYL-D-ALANINE-CARBOXYPEPTIDASE/ENDOPEPTIDASE AMPH"/>
    <property type="match status" value="1"/>
</dbReference>
<feature type="chain" id="PRO_5011440339" evidence="1">
    <location>
        <begin position="31"/>
        <end position="381"/>
    </location>
</feature>